<comment type="caution">
    <text evidence="2">The sequence shown here is derived from an EMBL/GenBank/DDBJ whole genome shotgun (WGS) entry which is preliminary data.</text>
</comment>
<evidence type="ECO:0000313" key="2">
    <source>
        <dbReference type="EMBL" id="KAJ1119226.1"/>
    </source>
</evidence>
<evidence type="ECO:0000256" key="1">
    <source>
        <dbReference type="SAM" id="MobiDB-lite"/>
    </source>
</evidence>
<dbReference type="EMBL" id="JANPWB010000012">
    <property type="protein sequence ID" value="KAJ1119226.1"/>
    <property type="molecule type" value="Genomic_DNA"/>
</dbReference>
<feature type="region of interest" description="Disordered" evidence="1">
    <location>
        <begin position="1"/>
        <end position="23"/>
    </location>
</feature>
<accession>A0AAV7NT07</accession>
<reference evidence="2" key="1">
    <citation type="journal article" date="2022" name="bioRxiv">
        <title>Sequencing and chromosome-scale assembly of the giantPleurodeles waltlgenome.</title>
        <authorList>
            <person name="Brown T."/>
            <person name="Elewa A."/>
            <person name="Iarovenko S."/>
            <person name="Subramanian E."/>
            <person name="Araus A.J."/>
            <person name="Petzold A."/>
            <person name="Susuki M."/>
            <person name="Suzuki K.-i.T."/>
            <person name="Hayashi T."/>
            <person name="Toyoda A."/>
            <person name="Oliveira C."/>
            <person name="Osipova E."/>
            <person name="Leigh N.D."/>
            <person name="Simon A."/>
            <person name="Yun M.H."/>
        </authorList>
    </citation>
    <scope>NUCLEOTIDE SEQUENCE</scope>
    <source>
        <strain evidence="2">20211129_DDA</strain>
        <tissue evidence="2">Liver</tissue>
    </source>
</reference>
<evidence type="ECO:0000313" key="3">
    <source>
        <dbReference type="Proteomes" id="UP001066276"/>
    </source>
</evidence>
<proteinExistence type="predicted"/>
<feature type="compositionally biased region" description="Gly residues" evidence="1">
    <location>
        <begin position="11"/>
        <end position="22"/>
    </location>
</feature>
<gene>
    <name evidence="2" type="ORF">NDU88_007412</name>
</gene>
<sequence length="104" mass="10216">MSALLRRTRGGAAGGPVGGGSGPWRTITCSGGVKGPQAALGRATPYSSCSGPGWGTAAATFGPVEGELLRTSADGTRLCETRYRCTGVPHPGSPMSQGAPGGAQ</sequence>
<organism evidence="2 3">
    <name type="scientific">Pleurodeles waltl</name>
    <name type="common">Iberian ribbed newt</name>
    <dbReference type="NCBI Taxonomy" id="8319"/>
    <lineage>
        <taxon>Eukaryota</taxon>
        <taxon>Metazoa</taxon>
        <taxon>Chordata</taxon>
        <taxon>Craniata</taxon>
        <taxon>Vertebrata</taxon>
        <taxon>Euteleostomi</taxon>
        <taxon>Amphibia</taxon>
        <taxon>Batrachia</taxon>
        <taxon>Caudata</taxon>
        <taxon>Salamandroidea</taxon>
        <taxon>Salamandridae</taxon>
        <taxon>Pleurodelinae</taxon>
        <taxon>Pleurodeles</taxon>
    </lineage>
</organism>
<dbReference type="AlphaFoldDB" id="A0AAV7NT07"/>
<dbReference type="Proteomes" id="UP001066276">
    <property type="component" value="Chromosome 8"/>
</dbReference>
<name>A0AAV7NT07_PLEWA</name>
<protein>
    <submittedName>
        <fullName evidence="2">Uncharacterized protein</fullName>
    </submittedName>
</protein>
<keyword evidence="3" id="KW-1185">Reference proteome</keyword>